<reference evidence="1" key="1">
    <citation type="submission" date="2022-08" db="EMBL/GenBank/DDBJ databases">
        <authorList>
            <person name="Kallberg Y."/>
            <person name="Tangrot J."/>
            <person name="Rosling A."/>
        </authorList>
    </citation>
    <scope>NUCLEOTIDE SEQUENCE</scope>
    <source>
        <strain evidence="1">Wild A</strain>
    </source>
</reference>
<comment type="caution">
    <text evidence="1">The sequence shown here is derived from an EMBL/GenBank/DDBJ whole genome shotgun (WGS) entry which is preliminary data.</text>
</comment>
<evidence type="ECO:0000313" key="1">
    <source>
        <dbReference type="EMBL" id="CAI2180368.1"/>
    </source>
</evidence>
<sequence>SQVMQSAENVSPINTFDVLNFTTFAYQKSSDKYETDIASFIFVFFQR</sequence>
<accession>A0A9W4X1W5</accession>
<dbReference type="AlphaFoldDB" id="A0A9W4X1W5"/>
<dbReference type="EMBL" id="CAMKVN010002274">
    <property type="protein sequence ID" value="CAI2180368.1"/>
    <property type="molecule type" value="Genomic_DNA"/>
</dbReference>
<name>A0A9W4X1W5_9GLOM</name>
<keyword evidence="2" id="KW-1185">Reference proteome</keyword>
<dbReference type="Proteomes" id="UP001153678">
    <property type="component" value="Unassembled WGS sequence"/>
</dbReference>
<organism evidence="1 2">
    <name type="scientific">Funneliformis geosporum</name>
    <dbReference type="NCBI Taxonomy" id="1117311"/>
    <lineage>
        <taxon>Eukaryota</taxon>
        <taxon>Fungi</taxon>
        <taxon>Fungi incertae sedis</taxon>
        <taxon>Mucoromycota</taxon>
        <taxon>Glomeromycotina</taxon>
        <taxon>Glomeromycetes</taxon>
        <taxon>Glomerales</taxon>
        <taxon>Glomeraceae</taxon>
        <taxon>Funneliformis</taxon>
    </lineage>
</organism>
<protein>
    <submittedName>
        <fullName evidence="1">205_t:CDS:1</fullName>
    </submittedName>
</protein>
<gene>
    <name evidence="1" type="ORF">FWILDA_LOCUS9547</name>
</gene>
<proteinExistence type="predicted"/>
<feature type="non-terminal residue" evidence="1">
    <location>
        <position position="1"/>
    </location>
</feature>
<evidence type="ECO:0000313" key="2">
    <source>
        <dbReference type="Proteomes" id="UP001153678"/>
    </source>
</evidence>